<name>A0A438AG91_9RHOB</name>
<protein>
    <submittedName>
        <fullName evidence="1">Uncharacterized protein</fullName>
    </submittedName>
</protein>
<dbReference type="EMBL" id="RQXX01000003">
    <property type="protein sequence ID" value="RVV97733.1"/>
    <property type="molecule type" value="Genomic_DNA"/>
</dbReference>
<dbReference type="RefSeq" id="WP_127906398.1">
    <property type="nucleotide sequence ID" value="NZ_RQXX01000003.1"/>
</dbReference>
<sequence length="393" mass="43761">MSSTDPATLARTFIADEGKDTKPKFWTMNHNRIRPIATKLARVLESDERIAFYRLYLRRTHIAPAVAQGEIPLLIEGYRQLVPHMTGPGPLPFPRLVGLYLFGFDAEGALPAGGLDSAKELKARLKTLTQCGRYINLPAQRAKLERFRSFTPEAPRLLEVLRHADYLGLPAPEGESFKLTDLTFWAMMLIVALAPETRTGLCRDLSDVPPDTPRQRDFLAILHSTLEAVMGDIGPEDSTCRALFDKLAAQQAAQEEAGEAMALARELGLDIAESRDWDIVVRLPEKDSGHDWFNPLSLSLEINPSHRPEWRVQLRHSTKVSYSHFPGKTGLGKDGIPPIDGLRSFPSWLRRLSDVHGLVYDTDAMDVYCGRKQADKKRISDWVLSGGASSSPG</sequence>
<evidence type="ECO:0000313" key="2">
    <source>
        <dbReference type="Proteomes" id="UP000285908"/>
    </source>
</evidence>
<reference evidence="1 2" key="1">
    <citation type="submission" date="2018-11" db="EMBL/GenBank/DDBJ databases">
        <title>Mesobaculum littorinae gen. nov., sp. nov., isolated from Littorina scabra that represents a novel genus of the order Rhodobacteraceae.</title>
        <authorList>
            <person name="Li F."/>
        </authorList>
    </citation>
    <scope>NUCLEOTIDE SEQUENCE [LARGE SCALE GENOMIC DNA]</scope>
    <source>
        <strain evidence="1 2">M0103</strain>
    </source>
</reference>
<keyword evidence="2" id="KW-1185">Reference proteome</keyword>
<dbReference type="Proteomes" id="UP000285908">
    <property type="component" value="Unassembled WGS sequence"/>
</dbReference>
<accession>A0A438AG91</accession>
<dbReference type="OrthoDB" id="8392249at2"/>
<dbReference type="AlphaFoldDB" id="A0A438AG91"/>
<organism evidence="1 2">
    <name type="scientific">Mesobaculum littorinae</name>
    <dbReference type="NCBI Taxonomy" id="2486419"/>
    <lineage>
        <taxon>Bacteria</taxon>
        <taxon>Pseudomonadati</taxon>
        <taxon>Pseudomonadota</taxon>
        <taxon>Alphaproteobacteria</taxon>
        <taxon>Rhodobacterales</taxon>
        <taxon>Roseobacteraceae</taxon>
        <taxon>Mesobaculum</taxon>
    </lineage>
</organism>
<proteinExistence type="predicted"/>
<gene>
    <name evidence="1" type="ORF">EKE94_09560</name>
</gene>
<comment type="caution">
    <text evidence="1">The sequence shown here is derived from an EMBL/GenBank/DDBJ whole genome shotgun (WGS) entry which is preliminary data.</text>
</comment>
<evidence type="ECO:0000313" key="1">
    <source>
        <dbReference type="EMBL" id="RVV97733.1"/>
    </source>
</evidence>